<dbReference type="AlphaFoldDB" id="A0A067SR66"/>
<name>A0A067SR66_GALM3</name>
<evidence type="ECO:0000259" key="2">
    <source>
        <dbReference type="SMART" id="SM00672"/>
    </source>
</evidence>
<feature type="compositionally biased region" description="Gly residues" evidence="1">
    <location>
        <begin position="636"/>
        <end position="646"/>
    </location>
</feature>
<evidence type="ECO:0000256" key="1">
    <source>
        <dbReference type="SAM" id="MobiDB-lite"/>
    </source>
</evidence>
<dbReference type="PANTHER" id="PTHR12203">
    <property type="entry name" value="KDEL LYS-ASP-GLU-LEU CONTAINING - RELATED"/>
    <property type="match status" value="1"/>
</dbReference>
<organism evidence="3 4">
    <name type="scientific">Galerina marginata (strain CBS 339.88)</name>
    <dbReference type="NCBI Taxonomy" id="685588"/>
    <lineage>
        <taxon>Eukaryota</taxon>
        <taxon>Fungi</taxon>
        <taxon>Dikarya</taxon>
        <taxon>Basidiomycota</taxon>
        <taxon>Agaricomycotina</taxon>
        <taxon>Agaricomycetes</taxon>
        <taxon>Agaricomycetidae</taxon>
        <taxon>Agaricales</taxon>
        <taxon>Agaricineae</taxon>
        <taxon>Strophariaceae</taxon>
        <taxon>Galerina</taxon>
    </lineage>
</organism>
<dbReference type="SMART" id="SM00672">
    <property type="entry name" value="CAP10"/>
    <property type="match status" value="1"/>
</dbReference>
<dbReference type="Proteomes" id="UP000027222">
    <property type="component" value="Unassembled WGS sequence"/>
</dbReference>
<feature type="region of interest" description="Disordered" evidence="1">
    <location>
        <begin position="619"/>
        <end position="646"/>
    </location>
</feature>
<evidence type="ECO:0000313" key="3">
    <source>
        <dbReference type="EMBL" id="KDR70189.1"/>
    </source>
</evidence>
<accession>A0A067SR66</accession>
<dbReference type="InterPro" id="IPR006598">
    <property type="entry name" value="CAP10"/>
</dbReference>
<keyword evidence="4" id="KW-1185">Reference proteome</keyword>
<dbReference type="PANTHER" id="PTHR12203:SF118">
    <property type="entry name" value="BETA-1,2-XYLOSYLTRANSFERASE 1"/>
    <property type="match status" value="1"/>
</dbReference>
<dbReference type="OrthoDB" id="541052at2759"/>
<dbReference type="InterPro" id="IPR051091">
    <property type="entry name" value="O-Glucosyltr/Glycosyltrsf_90"/>
</dbReference>
<dbReference type="EMBL" id="KL142398">
    <property type="protein sequence ID" value="KDR70189.1"/>
    <property type="molecule type" value="Genomic_DNA"/>
</dbReference>
<dbReference type="HOGENOM" id="CLU_005027_3_2_1"/>
<gene>
    <name evidence="3" type="ORF">GALMADRAFT_76373</name>
</gene>
<reference evidence="4" key="1">
    <citation type="journal article" date="2014" name="Proc. Natl. Acad. Sci. U.S.A.">
        <title>Extensive sampling of basidiomycete genomes demonstrates inadequacy of the white-rot/brown-rot paradigm for wood decay fungi.</title>
        <authorList>
            <person name="Riley R."/>
            <person name="Salamov A.A."/>
            <person name="Brown D.W."/>
            <person name="Nagy L.G."/>
            <person name="Floudas D."/>
            <person name="Held B.W."/>
            <person name="Levasseur A."/>
            <person name="Lombard V."/>
            <person name="Morin E."/>
            <person name="Otillar R."/>
            <person name="Lindquist E.A."/>
            <person name="Sun H."/>
            <person name="LaButti K.M."/>
            <person name="Schmutz J."/>
            <person name="Jabbour D."/>
            <person name="Luo H."/>
            <person name="Baker S.E."/>
            <person name="Pisabarro A.G."/>
            <person name="Walton J.D."/>
            <person name="Blanchette R.A."/>
            <person name="Henrissat B."/>
            <person name="Martin F."/>
            <person name="Cullen D."/>
            <person name="Hibbett D.S."/>
            <person name="Grigoriev I.V."/>
        </authorList>
    </citation>
    <scope>NUCLEOTIDE SEQUENCE [LARGE SCALE GENOMIC DNA]</scope>
    <source>
        <strain evidence="4">CBS 339.88</strain>
    </source>
</reference>
<feature type="domain" description="Glycosyl transferase CAP10" evidence="2">
    <location>
        <begin position="370"/>
        <end position="617"/>
    </location>
</feature>
<dbReference type="Pfam" id="PF05686">
    <property type="entry name" value="Glyco_transf_90"/>
    <property type="match status" value="1"/>
</dbReference>
<sequence>MLFRCSNSRRTGRRPLVILLAIICLLIVKYLDTPVVIKDALDGVRVRVQQGRTGHSRSRLDNSKVWGIVNKSRSEHLEAHIYRPDGLLEVNPNGPHPIFELTRRGQEAWERKLEKASKTFEEAVEEYQRRYNRMPPRGFGDWWAYVERHSVQLPDEYDQIFRDLEPFWGMDPIDLQTIQREWEAHVDSFTIGKDELKEPISIKNYTLPHNDLTPTGYAKGAYEIMELLEEVQNSIPPFRAVFSPHDNPNLHTDYQLKQEALIAARLGTFIDVKTSPEIEYHGWISACSPGSPGRTQHINWDGPPPPIPHDVKTFIYNHRNTMDPCLHPSHLLLHGQYISHRVGPVPERTLVPQFSYSPTILHHDITPAMPINWIEDIFPREDDPEWDERWDERLQWRGSNTGMWHGEDTRWDLSQRTRLVCWAGDGPINGSEGLGGNITVLMPIDEDERVGSGVTVRLASWAPAMVDIAFAGQPIHCAPEICRKLRQTFEYRKRQEGDRTGKYKYYIDVDGNGWSSRFKRLITSNAVVFKSTIYPEWYIDRVAPWVHYVPVQVDLSDLWDTLVFFRGDPAGNGGHDTMAKNIAQAGRAWSRTFWRKEDMVAYMFRLFLEYSRVMNPQRNSLSHDSDPGLAKRKPEGLGGRLGGLSK</sequence>
<evidence type="ECO:0000313" key="4">
    <source>
        <dbReference type="Proteomes" id="UP000027222"/>
    </source>
</evidence>
<proteinExistence type="predicted"/>
<protein>
    <recommendedName>
        <fullName evidence="2">Glycosyl transferase CAP10 domain-containing protein</fullName>
    </recommendedName>
</protein>